<reference evidence="2" key="1">
    <citation type="journal article" date="2022" name="New Phytol.">
        <title>Evolutionary transition to the ectomycorrhizal habit in the genomes of a hyperdiverse lineage of mushroom-forming fungi.</title>
        <authorList>
            <person name="Looney B."/>
            <person name="Miyauchi S."/>
            <person name="Morin E."/>
            <person name="Drula E."/>
            <person name="Courty P.E."/>
            <person name="Kohler A."/>
            <person name="Kuo A."/>
            <person name="LaButti K."/>
            <person name="Pangilinan J."/>
            <person name="Lipzen A."/>
            <person name="Riley R."/>
            <person name="Andreopoulos W."/>
            <person name="He G."/>
            <person name="Johnson J."/>
            <person name="Nolan M."/>
            <person name="Tritt A."/>
            <person name="Barry K.W."/>
            <person name="Grigoriev I.V."/>
            <person name="Nagy L.G."/>
            <person name="Hibbett D."/>
            <person name="Henrissat B."/>
            <person name="Matheny P.B."/>
            <person name="Labbe J."/>
            <person name="Martin F.M."/>
        </authorList>
    </citation>
    <scope>NUCLEOTIDE SEQUENCE</scope>
    <source>
        <strain evidence="2">BPL690</strain>
    </source>
</reference>
<comment type="caution">
    <text evidence="2">The sequence shown here is derived from an EMBL/GenBank/DDBJ whole genome shotgun (WGS) entry which is preliminary data.</text>
</comment>
<gene>
    <name evidence="2" type="ORF">B0F90DRAFT_1926373</name>
</gene>
<keyword evidence="3" id="KW-1185">Reference proteome</keyword>
<name>A0AAD4M4E7_9AGAM</name>
<feature type="region of interest" description="Disordered" evidence="1">
    <location>
        <begin position="65"/>
        <end position="114"/>
    </location>
</feature>
<accession>A0AAD4M4E7</accession>
<evidence type="ECO:0000256" key="1">
    <source>
        <dbReference type="SAM" id="MobiDB-lite"/>
    </source>
</evidence>
<protein>
    <submittedName>
        <fullName evidence="2">Uncharacterized protein</fullName>
    </submittedName>
</protein>
<feature type="compositionally biased region" description="Polar residues" evidence="1">
    <location>
        <begin position="73"/>
        <end position="86"/>
    </location>
</feature>
<proteinExistence type="predicted"/>
<dbReference type="Proteomes" id="UP001203297">
    <property type="component" value="Unassembled WGS sequence"/>
</dbReference>
<feature type="region of interest" description="Disordered" evidence="1">
    <location>
        <begin position="1"/>
        <end position="29"/>
    </location>
</feature>
<evidence type="ECO:0000313" key="2">
    <source>
        <dbReference type="EMBL" id="KAI0299071.1"/>
    </source>
</evidence>
<feature type="compositionally biased region" description="Polar residues" evidence="1">
    <location>
        <begin position="97"/>
        <end position="114"/>
    </location>
</feature>
<organism evidence="2 3">
    <name type="scientific">Multifurca ochricompacta</name>
    <dbReference type="NCBI Taxonomy" id="376703"/>
    <lineage>
        <taxon>Eukaryota</taxon>
        <taxon>Fungi</taxon>
        <taxon>Dikarya</taxon>
        <taxon>Basidiomycota</taxon>
        <taxon>Agaricomycotina</taxon>
        <taxon>Agaricomycetes</taxon>
        <taxon>Russulales</taxon>
        <taxon>Russulaceae</taxon>
        <taxon>Multifurca</taxon>
    </lineage>
</organism>
<sequence length="268" mass="29605">MLNVPFPSSGDIENVTLTRGGKRTRPNALRDVTNSSNKFLLKRLASSSSSACQPPVRITILQAPKAPAAPAQNVRNTTPLSVSKAPTSKRPLASVLKSKSATPTSVPMGQRPTQSKLVKLAKRERNRRNIPKIVVHEPVWWDFWTDVNHPGKSYGRMLDIPALGNRGKMDDEDLAHYYPKEYSAEQAAQRLRSMNARAREVFTMTISLLSHSLRTLRFDFKSIPGFMAASFLFSPSPIIDVCLTLSSRGDDVGQTPVPLLGVRVSESR</sequence>
<evidence type="ECO:0000313" key="3">
    <source>
        <dbReference type="Proteomes" id="UP001203297"/>
    </source>
</evidence>
<dbReference type="AlphaFoldDB" id="A0AAD4M4E7"/>
<dbReference type="EMBL" id="WTXG01000025">
    <property type="protein sequence ID" value="KAI0299071.1"/>
    <property type="molecule type" value="Genomic_DNA"/>
</dbReference>